<keyword evidence="15" id="KW-1185">Reference proteome</keyword>
<dbReference type="Gene3D" id="2.60.40.10">
    <property type="entry name" value="Immunoglobulins"/>
    <property type="match status" value="1"/>
</dbReference>
<reference evidence="14 15" key="1">
    <citation type="submission" date="2019-07" db="EMBL/GenBank/DDBJ databases">
        <authorList>
            <person name="Li J."/>
        </authorList>
    </citation>
    <scope>NUCLEOTIDE SEQUENCE [LARGE SCALE GENOMIC DNA]</scope>
    <source>
        <strain evidence="14 15">TKL69</strain>
    </source>
</reference>
<dbReference type="SMART" id="SM00606">
    <property type="entry name" value="CBD_IV"/>
    <property type="match status" value="1"/>
</dbReference>
<dbReference type="Pfam" id="PF17652">
    <property type="entry name" value="Glyco_hydro81C"/>
    <property type="match status" value="1"/>
</dbReference>
<dbReference type="AlphaFoldDB" id="A0A516KDX4"/>
<evidence type="ECO:0000256" key="2">
    <source>
        <dbReference type="ARBA" id="ARBA00010730"/>
    </source>
</evidence>
<dbReference type="GO" id="GO:0071555">
    <property type="term" value="P:cell wall organization"/>
    <property type="evidence" value="ECO:0007669"/>
    <property type="project" value="UniProtKB-KW"/>
</dbReference>
<name>A0A516KDX4_9BACI</name>
<evidence type="ECO:0000256" key="9">
    <source>
        <dbReference type="ARBA" id="ARBA00023326"/>
    </source>
</evidence>
<keyword evidence="7" id="KW-0326">Glycosidase</keyword>
<dbReference type="InterPro" id="IPR005200">
    <property type="entry name" value="Endo-beta-glucanase"/>
</dbReference>
<evidence type="ECO:0000256" key="3">
    <source>
        <dbReference type="ARBA" id="ARBA00012780"/>
    </source>
</evidence>
<dbReference type="InterPro" id="IPR047569">
    <property type="entry name" value="CBM56"/>
</dbReference>
<keyword evidence="4 11" id="KW-0732">Signal</keyword>
<dbReference type="GO" id="GO:0030246">
    <property type="term" value="F:carbohydrate binding"/>
    <property type="evidence" value="ECO:0007669"/>
    <property type="project" value="UniProtKB-UniRule"/>
</dbReference>
<protein>
    <recommendedName>
        <fullName evidence="3">glucan endo-1,3-beta-D-glucosidase</fullName>
        <ecNumber evidence="3">3.2.1.39</ecNumber>
    </recommendedName>
</protein>
<dbReference type="CDD" id="cd04080">
    <property type="entry name" value="CBM6_cellulase-like"/>
    <property type="match status" value="1"/>
</dbReference>
<keyword evidence="8" id="KW-0961">Cell wall biogenesis/degradation</keyword>
<evidence type="ECO:0000256" key="10">
    <source>
        <dbReference type="SAM" id="MobiDB-lite"/>
    </source>
</evidence>
<sequence>MKKASFLFLLIVSVFLLIPSNSFAFSGEQPLGKGSYSKTLPPGATDVQSKIYRTNNYQGKMPTNDWWSNLAWNQYSQPAYPHPLAIQNQEDGFRIYNPSNKITANSACVCGWINDIHDFTVKHSNVASFPEANVNDSDDWFVSSLFKSGTNSMEVTYGHGSPYVYFQFQGGNPELSFYTAPTVWYGNASSSVLGVTIAGSHYALFGPSGSTWSGIGSTSLTNNLAGKNYFSVAALPDNSPETLQKFKQYAYSFVTDTKVEWSYNEQTSKVSTTYSYTTTAKEGSQSGTIFALYPHQWQKTSHPLLPYTYNSVRGTMKTAEGSSFTTSMDFTGVLPSLPNNGSYDINKLAQYVNEAEAENDSPSPDTYWVGKRLGKLATLAPIAEQVGDTTAANKFRNEIKNRLEDWFTASDDAGNINSSQLFYYNENWGTVIGYPSSYGTAEELNDHHFHYGYFIKAAAEIARVDKQWANDSNWGQMVELLIRDIANWDRNDDQFPFLRNFDPYAGHSWASGHANFGDGNNNESSSEAMNAWAGLILWGEATNDDTIRDLGIYLYTTEMNAINNYWFDVKEENHHPDFTRSTASMIWGGKTVGDGVWWTANPEEVHGINWLPITGASLYLTHYPEYTETNYNALVSENGGTNFDVWKDLIYMYRAISDVNDAKNLVNSNINSLTAEAGNSKANMYHWIYNLDKMGNADPSITADYPIYAVFNKNGKKTYVVYNMTNQTKTVRFSDGHTVTVEPNRFNIDNGGNPDDGGSDDNPVSLPAQIEAENFTAMSGVQLETTTDSGGGQSVGYIDVGDWLDYSIDVPSTGTYKVEYRVASATSNGQVQFKSGSNTLATSTIPNTGGWQSWQTISTNVNLNQGEQTIRLQATGYEFNINWIRITPVNGSDEHTTKDYTAGVNTAGNNITIYFKPTTPSQYVDVHYTVNGSNQQNFRMTNNNGTWEQVVSGLNSGDRVEYWFTYEKSGPQYDSPHYTFTK</sequence>
<evidence type="ECO:0000256" key="5">
    <source>
        <dbReference type="ARBA" id="ARBA00022801"/>
    </source>
</evidence>
<dbReference type="EC" id="3.2.1.39" evidence="3"/>
<evidence type="ECO:0000256" key="7">
    <source>
        <dbReference type="ARBA" id="ARBA00023295"/>
    </source>
</evidence>
<keyword evidence="5" id="KW-0378">Hydrolase</keyword>
<dbReference type="GO" id="GO:0042973">
    <property type="term" value="F:glucan endo-1,3-beta-D-glucosidase activity"/>
    <property type="evidence" value="ECO:0007669"/>
    <property type="project" value="UniProtKB-EC"/>
</dbReference>
<evidence type="ECO:0000259" key="12">
    <source>
        <dbReference type="PROSITE" id="PS51175"/>
    </source>
</evidence>
<evidence type="ECO:0000256" key="4">
    <source>
        <dbReference type="ARBA" id="ARBA00022729"/>
    </source>
</evidence>
<dbReference type="SUPFAM" id="SSF49785">
    <property type="entry name" value="Galactose-binding domain-like"/>
    <property type="match status" value="1"/>
</dbReference>
<dbReference type="RefSeq" id="WP_143892378.1">
    <property type="nucleotide sequence ID" value="NZ_CP041666.1"/>
</dbReference>
<dbReference type="GO" id="GO:0000272">
    <property type="term" value="P:polysaccharide catabolic process"/>
    <property type="evidence" value="ECO:0007669"/>
    <property type="project" value="UniProtKB-KW"/>
</dbReference>
<dbReference type="Pfam" id="PF22184">
    <property type="entry name" value="CBM_56"/>
    <property type="match status" value="1"/>
</dbReference>
<dbReference type="Proteomes" id="UP000315215">
    <property type="component" value="Chromosome"/>
</dbReference>
<evidence type="ECO:0000256" key="11">
    <source>
        <dbReference type="SAM" id="SignalP"/>
    </source>
</evidence>
<dbReference type="PROSITE" id="PS51175">
    <property type="entry name" value="CBM6"/>
    <property type="match status" value="1"/>
</dbReference>
<dbReference type="PROSITE" id="PS52008">
    <property type="entry name" value="GH81"/>
    <property type="match status" value="1"/>
</dbReference>
<dbReference type="KEGG" id="aqt:FN924_05130"/>
<dbReference type="GO" id="GO:0052861">
    <property type="term" value="F:endo-1,3(4)-beta-glucanase activity"/>
    <property type="evidence" value="ECO:0007669"/>
    <property type="project" value="InterPro"/>
</dbReference>
<evidence type="ECO:0000313" key="15">
    <source>
        <dbReference type="Proteomes" id="UP000315215"/>
    </source>
</evidence>
<feature type="signal peptide" evidence="11">
    <location>
        <begin position="1"/>
        <end position="24"/>
    </location>
</feature>
<feature type="domain" description="CBM56" evidence="13">
    <location>
        <begin position="895"/>
        <end position="982"/>
    </location>
</feature>
<dbReference type="PROSITE" id="PS52005">
    <property type="entry name" value="CBM56"/>
    <property type="match status" value="1"/>
</dbReference>
<dbReference type="Gene3D" id="2.70.98.30">
    <property type="entry name" value="Golgi alpha-mannosidase II, domain 4"/>
    <property type="match status" value="1"/>
</dbReference>
<dbReference type="InterPro" id="IPR013783">
    <property type="entry name" value="Ig-like_fold"/>
</dbReference>
<dbReference type="PANTHER" id="PTHR31983">
    <property type="entry name" value="ENDO-1,3(4)-BETA-GLUCANASE 1"/>
    <property type="match status" value="1"/>
</dbReference>
<keyword evidence="9" id="KW-0624">Polysaccharide degradation</keyword>
<accession>A0A516KDX4</accession>
<dbReference type="EMBL" id="CP041666">
    <property type="protein sequence ID" value="QDP39613.1"/>
    <property type="molecule type" value="Genomic_DNA"/>
</dbReference>
<dbReference type="Pfam" id="PF03422">
    <property type="entry name" value="CBM_6"/>
    <property type="match status" value="1"/>
</dbReference>
<dbReference type="InterPro" id="IPR008979">
    <property type="entry name" value="Galactose-bd-like_sf"/>
</dbReference>
<feature type="domain" description="CBM6" evidence="12">
    <location>
        <begin position="768"/>
        <end position="887"/>
    </location>
</feature>
<dbReference type="Gene3D" id="2.60.120.260">
    <property type="entry name" value="Galactose-binding domain-like"/>
    <property type="match status" value="1"/>
</dbReference>
<organism evidence="14 15">
    <name type="scientific">Radiobacillus deserti</name>
    <dbReference type="NCBI Taxonomy" id="2594883"/>
    <lineage>
        <taxon>Bacteria</taxon>
        <taxon>Bacillati</taxon>
        <taxon>Bacillota</taxon>
        <taxon>Bacilli</taxon>
        <taxon>Bacillales</taxon>
        <taxon>Bacillaceae</taxon>
        <taxon>Radiobacillus</taxon>
    </lineage>
</organism>
<feature type="region of interest" description="Disordered" evidence="10">
    <location>
        <begin position="745"/>
        <end position="766"/>
    </location>
</feature>
<comment type="catalytic activity">
    <reaction evidence="1">
        <text>Hydrolysis of (1-&gt;3)-beta-D-glucosidic linkages in (1-&gt;3)-beta-D-glucans.</text>
        <dbReference type="EC" id="3.2.1.39"/>
    </reaction>
</comment>
<dbReference type="PANTHER" id="PTHR31983:SF0">
    <property type="entry name" value="GLUCAN ENDO-1,3-BETA-D-GLUCOSIDASE 2"/>
    <property type="match status" value="1"/>
</dbReference>
<evidence type="ECO:0000256" key="8">
    <source>
        <dbReference type="ARBA" id="ARBA00023316"/>
    </source>
</evidence>
<proteinExistence type="inferred from homology"/>
<dbReference type="InterPro" id="IPR005084">
    <property type="entry name" value="CBM6"/>
</dbReference>
<dbReference type="InterPro" id="IPR006584">
    <property type="entry name" value="Cellulose-bd_IV"/>
</dbReference>
<feature type="chain" id="PRO_5022092355" description="glucan endo-1,3-beta-D-glucosidase" evidence="11">
    <location>
        <begin position="25"/>
        <end position="982"/>
    </location>
</feature>
<evidence type="ECO:0000259" key="13">
    <source>
        <dbReference type="PROSITE" id="PS52005"/>
    </source>
</evidence>
<comment type="similarity">
    <text evidence="2">Belongs to the glycosyl hydrolase 81 family.</text>
</comment>
<dbReference type="OrthoDB" id="5480482at2"/>
<keyword evidence="6" id="KW-0119">Carbohydrate metabolism</keyword>
<dbReference type="InterPro" id="IPR040720">
    <property type="entry name" value="GH81_C"/>
</dbReference>
<evidence type="ECO:0000256" key="1">
    <source>
        <dbReference type="ARBA" id="ARBA00000382"/>
    </source>
</evidence>
<gene>
    <name evidence="14" type="ORF">FN924_05130</name>
</gene>
<evidence type="ECO:0000313" key="14">
    <source>
        <dbReference type="EMBL" id="QDP39613.1"/>
    </source>
</evidence>
<evidence type="ECO:0000256" key="6">
    <source>
        <dbReference type="ARBA" id="ARBA00023277"/>
    </source>
</evidence>